<dbReference type="Pfam" id="PF00638">
    <property type="entry name" value="Ran_BP1"/>
    <property type="match status" value="1"/>
</dbReference>
<keyword evidence="3" id="KW-0813">Transport</keyword>
<dbReference type="SUPFAM" id="SSF50729">
    <property type="entry name" value="PH domain-like"/>
    <property type="match status" value="1"/>
</dbReference>
<evidence type="ECO:0000259" key="9">
    <source>
        <dbReference type="PROSITE" id="PS50196"/>
    </source>
</evidence>
<dbReference type="STRING" id="45882.A0A0V1CMD2"/>
<name>A0A0V1CMD2_TRIBR</name>
<evidence type="ECO:0000313" key="11">
    <source>
        <dbReference type="Proteomes" id="UP000054653"/>
    </source>
</evidence>
<accession>A0A0V1CMD2</accession>
<comment type="caution">
    <text evidence="10">The sequence shown here is derived from an EMBL/GenBank/DDBJ whole genome shotgun (WGS) entry which is preliminary data.</text>
</comment>
<dbReference type="NCBIfam" id="TIGR00803">
    <property type="entry name" value="nst"/>
    <property type="match status" value="1"/>
</dbReference>
<gene>
    <name evidence="10" type="primary">Slc35a3</name>
    <name evidence="10" type="ORF">T03_10489</name>
</gene>
<evidence type="ECO:0000256" key="1">
    <source>
        <dbReference type="ARBA" id="ARBA00004141"/>
    </source>
</evidence>
<comment type="subcellular location">
    <subcellularLocation>
        <location evidence="1">Membrane</location>
        <topology evidence="1">Multi-pass membrane protein</topology>
    </subcellularLocation>
</comment>
<keyword evidence="5 8" id="KW-1133">Transmembrane helix</keyword>
<dbReference type="OrthoDB" id="408493at2759"/>
<sequence length="798" mass="90212">MVCIPCILVPFFLWLYIKFIQPLIWRYVPEKWRTTVDYWLYPTCKVRDLPADDEETTGKTKESEERYFAYRLQIKRLARNKKILQMHSSKKQNSISWHSKCISLGVLVFTTSSVVLLLRYSRTMNVTDGRYLSSTAVALSEVLKVVISLVMIFHEAGYSVSEMQTQLRTEMIVKRYEMLKMLVPALLYIAQNNLLFLALSNLDAATYQITYQSKILTTAILSVLMLGKRLDLLKWLSLFALMCGVAIIQIPANSTVDQQFTHDWSSKVIGLSAVIIACFTSGFSGVYLELILKTTNTSLWMRNFQLALFSVFSGFGAVFVNDLSAVLENGFFQGYNIFTWLVILLQAFGGLVIGMVVKYMDNIVKVFASSISIVLSGFLSYFLLADFQPTVYDFFNWSHPRHCSNVHVLLLVLQTGTLILHMSEKRSTFAEAEYCNGDLFLLLPYDASVLGRSFIVIVKKFCQMSSPTKQSTVASSEDENVDVSKKSMSGAKGESAEGIACLLRPSKLSTVVEKIQSKNVDCDFGSESKPPLKRPAEDASSTDVLVHVDLGKVFDHEPTSKKFAPSDKDSSSSDFVFGKNIEERVDLTQSSILSEETTSECKSDSLGYQLSSKEEYSVDSSLYEDSLNATLIQMQCKLYTFDADKCSWHNKGHCNFKIEEFFQDNSSKAVTRIVLRMLGSKRLCINSRLWDGMSFRILDRKKLQFSATDLVNPQHIQTCLIVGNELQIASAAKIIEMKLKELALEASCCSDNEKINSEKQDCTEKLNEKRTTENVEKNSLREQNIDDNDKELNKEVKI</sequence>
<dbReference type="Proteomes" id="UP000054653">
    <property type="component" value="Unassembled WGS sequence"/>
</dbReference>
<dbReference type="GO" id="GO:0015165">
    <property type="term" value="F:pyrimidine nucleotide-sugar transmembrane transporter activity"/>
    <property type="evidence" value="ECO:0007669"/>
    <property type="project" value="InterPro"/>
</dbReference>
<feature type="transmembrane region" description="Helical" evidence="8">
    <location>
        <begin position="304"/>
        <end position="325"/>
    </location>
</feature>
<dbReference type="Pfam" id="PF04142">
    <property type="entry name" value="Nuc_sug_transp"/>
    <property type="match status" value="1"/>
</dbReference>
<evidence type="ECO:0000256" key="2">
    <source>
        <dbReference type="ARBA" id="ARBA00009976"/>
    </source>
</evidence>
<feature type="transmembrane region" description="Helical" evidence="8">
    <location>
        <begin position="142"/>
        <end position="160"/>
    </location>
</feature>
<feature type="transmembrane region" description="Helical" evidence="8">
    <location>
        <begin position="205"/>
        <end position="225"/>
    </location>
</feature>
<comment type="similarity">
    <text evidence="2">Belongs to the nucleotide-sugar transporter family. SLC35A subfamily.</text>
</comment>
<feature type="transmembrane region" description="Helical" evidence="8">
    <location>
        <begin position="364"/>
        <end position="384"/>
    </location>
</feature>
<feature type="region of interest" description="Disordered" evidence="7">
    <location>
        <begin position="760"/>
        <end position="798"/>
    </location>
</feature>
<evidence type="ECO:0000256" key="3">
    <source>
        <dbReference type="ARBA" id="ARBA00022597"/>
    </source>
</evidence>
<dbReference type="InterPro" id="IPR007271">
    <property type="entry name" value="Nuc_sug_transpt"/>
</dbReference>
<evidence type="ECO:0000256" key="5">
    <source>
        <dbReference type="ARBA" id="ARBA00022989"/>
    </source>
</evidence>
<dbReference type="AlphaFoldDB" id="A0A0V1CMD2"/>
<evidence type="ECO:0000256" key="6">
    <source>
        <dbReference type="ARBA" id="ARBA00023136"/>
    </source>
</evidence>
<feature type="domain" description="RanBD1" evidence="9">
    <location>
        <begin position="630"/>
        <end position="696"/>
    </location>
</feature>
<evidence type="ECO:0000313" key="10">
    <source>
        <dbReference type="EMBL" id="KRY50222.1"/>
    </source>
</evidence>
<evidence type="ECO:0000256" key="4">
    <source>
        <dbReference type="ARBA" id="ARBA00022692"/>
    </source>
</evidence>
<dbReference type="EMBL" id="JYDI01000155">
    <property type="protein sequence ID" value="KRY50222.1"/>
    <property type="molecule type" value="Genomic_DNA"/>
</dbReference>
<feature type="transmembrane region" description="Helical" evidence="8">
    <location>
        <begin position="232"/>
        <end position="250"/>
    </location>
</feature>
<feature type="compositionally biased region" description="Basic and acidic residues" evidence="7">
    <location>
        <begin position="760"/>
        <end position="784"/>
    </location>
</feature>
<keyword evidence="4 8" id="KW-0812">Transmembrane</keyword>
<dbReference type="SMART" id="SM00160">
    <property type="entry name" value="RanBD"/>
    <property type="match status" value="1"/>
</dbReference>
<dbReference type="InterPro" id="IPR037185">
    <property type="entry name" value="EmrE-like"/>
</dbReference>
<evidence type="ECO:0000256" key="7">
    <source>
        <dbReference type="SAM" id="MobiDB-lite"/>
    </source>
</evidence>
<dbReference type="PROSITE" id="PS50196">
    <property type="entry name" value="RANBD1"/>
    <property type="match status" value="1"/>
</dbReference>
<dbReference type="GO" id="GO:0000139">
    <property type="term" value="C:Golgi membrane"/>
    <property type="evidence" value="ECO:0007669"/>
    <property type="project" value="InterPro"/>
</dbReference>
<reference evidence="10 11" key="1">
    <citation type="submission" date="2015-01" db="EMBL/GenBank/DDBJ databases">
        <title>Evolution of Trichinella species and genotypes.</title>
        <authorList>
            <person name="Korhonen P.K."/>
            <person name="Edoardo P."/>
            <person name="Giuseppe L.R."/>
            <person name="Gasser R.B."/>
        </authorList>
    </citation>
    <scope>NUCLEOTIDE SEQUENCE [LARGE SCALE GENOMIC DNA]</scope>
    <source>
        <strain evidence="10">ISS120</strain>
    </source>
</reference>
<dbReference type="InterPro" id="IPR000156">
    <property type="entry name" value="Ran_bind_dom"/>
</dbReference>
<dbReference type="PANTHER" id="PTHR10231">
    <property type="entry name" value="NUCLEOTIDE-SUGAR TRANSMEMBRANE TRANSPORTER"/>
    <property type="match status" value="1"/>
</dbReference>
<dbReference type="Gene3D" id="1.10.3730.20">
    <property type="match status" value="1"/>
</dbReference>
<dbReference type="SUPFAM" id="SSF103481">
    <property type="entry name" value="Multidrug resistance efflux transporter EmrE"/>
    <property type="match status" value="1"/>
</dbReference>
<organism evidence="10 11">
    <name type="scientific">Trichinella britovi</name>
    <name type="common">Parasitic roundworm</name>
    <dbReference type="NCBI Taxonomy" id="45882"/>
    <lineage>
        <taxon>Eukaryota</taxon>
        <taxon>Metazoa</taxon>
        <taxon>Ecdysozoa</taxon>
        <taxon>Nematoda</taxon>
        <taxon>Enoplea</taxon>
        <taxon>Dorylaimia</taxon>
        <taxon>Trichinellida</taxon>
        <taxon>Trichinellidae</taxon>
        <taxon>Trichinella</taxon>
    </lineage>
</organism>
<feature type="transmembrane region" description="Helical" evidence="8">
    <location>
        <begin position="101"/>
        <end position="122"/>
    </location>
</feature>
<protein>
    <submittedName>
        <fullName evidence="10">UDP-N-acetylglucosamine transporter</fullName>
    </submittedName>
</protein>
<evidence type="ECO:0000256" key="8">
    <source>
        <dbReference type="SAM" id="Phobius"/>
    </source>
</evidence>
<keyword evidence="3" id="KW-0762">Sugar transport</keyword>
<proteinExistence type="inferred from homology"/>
<keyword evidence="6 8" id="KW-0472">Membrane</keyword>
<feature type="transmembrane region" description="Helical" evidence="8">
    <location>
        <begin position="270"/>
        <end position="292"/>
    </location>
</feature>
<keyword evidence="11" id="KW-1185">Reference proteome</keyword>
<feature type="transmembrane region" description="Helical" evidence="8">
    <location>
        <begin position="337"/>
        <end position="357"/>
    </location>
</feature>
<dbReference type="Gene3D" id="2.30.29.30">
    <property type="entry name" value="Pleckstrin-homology domain (PH domain)/Phosphotyrosine-binding domain (PTB)"/>
    <property type="match status" value="1"/>
</dbReference>
<dbReference type="InterPro" id="IPR011993">
    <property type="entry name" value="PH-like_dom_sf"/>
</dbReference>